<dbReference type="Pfam" id="PF00734">
    <property type="entry name" value="CBM_1"/>
    <property type="match status" value="1"/>
</dbReference>
<dbReference type="EMBL" id="JAVHJV010000001">
    <property type="protein sequence ID" value="KAK5947348.1"/>
    <property type="molecule type" value="Genomic_DNA"/>
</dbReference>
<protein>
    <recommendedName>
        <fullName evidence="10">AA9 family lytic polysaccharide monooxygenase</fullName>
        <ecNumber evidence="10">1.14.99.56</ecNumber>
    </recommendedName>
    <alternativeName>
        <fullName evidence="10">Endo-beta-1,4-glucanase</fullName>
    </alternativeName>
    <alternativeName>
        <fullName evidence="10">Glycosyl hydrolase 61 family protein</fullName>
    </alternativeName>
</protein>
<evidence type="ECO:0000256" key="9">
    <source>
        <dbReference type="ARBA" id="ARBA00023157"/>
    </source>
</evidence>
<dbReference type="InterPro" id="IPR005103">
    <property type="entry name" value="AA9_LPMO"/>
</dbReference>
<keyword evidence="5 11" id="KW-0732">Signal</keyword>
<evidence type="ECO:0000256" key="1">
    <source>
        <dbReference type="ARBA" id="ARBA00001973"/>
    </source>
</evidence>
<dbReference type="InterPro" id="IPR000254">
    <property type="entry name" value="CBD"/>
</dbReference>
<sequence>MVNTSSLLAGLVAVSAAEAHYIFSILTHNGKQVGTDYTYIRKNTNTYMPSYTSEVVNSPDLRCNKGATNAASQTYTVKAGDTVGAKIWNRETIEHPGPAFVYMSKAPGSVSSYDGSGDWFKVWESGPTCGGGPGTDTAWCTWQDTEMSFKIPANIPSGEWLVRFEHIAIHEGHVGKAQFYMECAQLKIEGGSTGGTGSPAVKIPGVYKSTDPGIAFNKWNNPTSYTMPGGPIATFGGSGAGAVSNVAVPGGNVTTPETPAPVVEEPAEDAAGSVALWKQCGGSGYTGPTACAEGSCKGIGGWFSICMP</sequence>
<evidence type="ECO:0000256" key="5">
    <source>
        <dbReference type="ARBA" id="ARBA00022729"/>
    </source>
</evidence>
<dbReference type="Pfam" id="PF03443">
    <property type="entry name" value="AA9"/>
    <property type="match status" value="1"/>
</dbReference>
<keyword evidence="4" id="KW-0479">Metal-binding</keyword>
<dbReference type="GeneID" id="89994947"/>
<keyword evidence="3 10" id="KW-0964">Secreted</keyword>
<dbReference type="PANTHER" id="PTHR33353:SF2">
    <property type="entry name" value="ENDO-BETA-1,4-GLUCANASE D"/>
    <property type="match status" value="1"/>
</dbReference>
<keyword evidence="8" id="KW-0503">Monooxygenase</keyword>
<comment type="function">
    <text evidence="10">Lytic polysaccharide monooxygenase (LMPO) that depolymerizes crystalline and amorphous polysaccharides via the oxidation of scissile alpha- or beta-(1-4)-glycosidic bonds, yielding C1 and/or C4 oxidation products. Catalysis by LPMOs requires the reduction of the active-site copper from Cu(II) to Cu(I) by a reducing agent and H(2)O(2) or O(2) as a cosubstrate.</text>
</comment>
<keyword evidence="7" id="KW-0186">Copper</keyword>
<dbReference type="InterPro" id="IPR049892">
    <property type="entry name" value="AA9"/>
</dbReference>
<dbReference type="PROSITE" id="PS51164">
    <property type="entry name" value="CBM1_2"/>
    <property type="match status" value="1"/>
</dbReference>
<keyword evidence="6" id="KW-0560">Oxidoreductase</keyword>
<feature type="domain" description="CBM1" evidence="12">
    <location>
        <begin position="272"/>
        <end position="307"/>
    </location>
</feature>
<organism evidence="13 14">
    <name type="scientific">Knufia obscura</name>
    <dbReference type="NCBI Taxonomy" id="1635080"/>
    <lineage>
        <taxon>Eukaryota</taxon>
        <taxon>Fungi</taxon>
        <taxon>Dikarya</taxon>
        <taxon>Ascomycota</taxon>
        <taxon>Pezizomycotina</taxon>
        <taxon>Eurotiomycetes</taxon>
        <taxon>Chaetothyriomycetidae</taxon>
        <taxon>Chaetothyriales</taxon>
        <taxon>Trichomeriaceae</taxon>
        <taxon>Knufia</taxon>
    </lineage>
</organism>
<keyword evidence="10" id="KW-0119">Carbohydrate metabolism</keyword>
<dbReference type="Gene3D" id="2.70.50.70">
    <property type="match status" value="1"/>
</dbReference>
<proteinExistence type="predicted"/>
<comment type="domain">
    <text evidence="10">Has a modular structure: an endo-beta-1,4-glucanase catalytic module at the N-terminus, a linker rich in serines and threonines, and a C-terminal carbohydrate-binding module (CBM).</text>
</comment>
<comment type="catalytic activity">
    <reaction evidence="10">
        <text>[(1-&gt;4)-beta-D-glucosyl]n+m + reduced acceptor + O2 = 4-dehydro-beta-D-glucosyl-[(1-&gt;4)-beta-D-glucosyl]n-1 + [(1-&gt;4)-beta-D-glucosyl]m + acceptor + H2O.</text>
        <dbReference type="EC" id="1.14.99.56"/>
    </reaction>
</comment>
<evidence type="ECO:0000256" key="2">
    <source>
        <dbReference type="ARBA" id="ARBA00004613"/>
    </source>
</evidence>
<evidence type="ECO:0000256" key="10">
    <source>
        <dbReference type="RuleBase" id="RU368122"/>
    </source>
</evidence>
<gene>
    <name evidence="13" type="ORF">PMZ80_001498</name>
</gene>
<evidence type="ECO:0000259" key="12">
    <source>
        <dbReference type="PROSITE" id="PS51164"/>
    </source>
</evidence>
<comment type="subcellular location">
    <subcellularLocation>
        <location evidence="2 10">Secreted</location>
    </subcellularLocation>
</comment>
<accession>A0ABR0S4C7</accession>
<evidence type="ECO:0000313" key="14">
    <source>
        <dbReference type="Proteomes" id="UP001334248"/>
    </source>
</evidence>
<dbReference type="SMART" id="SM00236">
    <property type="entry name" value="fCBD"/>
    <property type="match status" value="1"/>
</dbReference>
<dbReference type="Proteomes" id="UP001334248">
    <property type="component" value="Unassembled WGS sequence"/>
</dbReference>
<evidence type="ECO:0000313" key="13">
    <source>
        <dbReference type="EMBL" id="KAK5947348.1"/>
    </source>
</evidence>
<dbReference type="InterPro" id="IPR035971">
    <property type="entry name" value="CBD_sf"/>
</dbReference>
<name>A0ABR0S4C7_9EURO</name>
<evidence type="ECO:0000256" key="6">
    <source>
        <dbReference type="ARBA" id="ARBA00023002"/>
    </source>
</evidence>
<reference evidence="13 14" key="1">
    <citation type="journal article" date="2023" name="Res Sq">
        <title>Genomic and morphological characterization of Knufia obscura isolated from the Mars 2020 spacecraft assembly facility.</title>
        <authorList>
            <person name="Chander A.M."/>
            <person name="Teixeira M.M."/>
            <person name="Singh N.K."/>
            <person name="Williams M.P."/>
            <person name="Parker C.W."/>
            <person name="Leo P."/>
            <person name="Stajich J.E."/>
            <person name="Torok T."/>
            <person name="Tighe S."/>
            <person name="Mason C.E."/>
            <person name="Venkateswaran K."/>
        </authorList>
    </citation>
    <scope>NUCLEOTIDE SEQUENCE [LARGE SCALE GENOMIC DNA]</scope>
    <source>
        <strain evidence="13 14">CCFEE 5817</strain>
    </source>
</reference>
<evidence type="ECO:0000256" key="8">
    <source>
        <dbReference type="ARBA" id="ARBA00023033"/>
    </source>
</evidence>
<keyword evidence="10" id="KW-0624">Polysaccharide degradation</keyword>
<keyword evidence="9 10" id="KW-1015">Disulfide bond</keyword>
<dbReference type="CDD" id="cd21175">
    <property type="entry name" value="LPMO_AA9"/>
    <property type="match status" value="1"/>
</dbReference>
<dbReference type="RefSeq" id="XP_064735438.1">
    <property type="nucleotide sequence ID" value="XM_064869941.1"/>
</dbReference>
<evidence type="ECO:0000256" key="3">
    <source>
        <dbReference type="ARBA" id="ARBA00022525"/>
    </source>
</evidence>
<keyword evidence="10" id="KW-0136">Cellulose degradation</keyword>
<evidence type="ECO:0000256" key="4">
    <source>
        <dbReference type="ARBA" id="ARBA00022723"/>
    </source>
</evidence>
<evidence type="ECO:0000256" key="11">
    <source>
        <dbReference type="SAM" id="SignalP"/>
    </source>
</evidence>
<dbReference type="EC" id="1.14.99.56" evidence="10"/>
<feature type="chain" id="PRO_5046497832" description="AA9 family lytic polysaccharide monooxygenase" evidence="11">
    <location>
        <begin position="20"/>
        <end position="308"/>
    </location>
</feature>
<comment type="caution">
    <text evidence="13">The sequence shown here is derived from an EMBL/GenBank/DDBJ whole genome shotgun (WGS) entry which is preliminary data.</text>
</comment>
<keyword evidence="14" id="KW-1185">Reference proteome</keyword>
<dbReference type="PANTHER" id="PTHR33353">
    <property type="entry name" value="PUTATIVE (AFU_ORTHOLOGUE AFUA_1G12560)-RELATED"/>
    <property type="match status" value="1"/>
</dbReference>
<feature type="signal peptide" evidence="11">
    <location>
        <begin position="1"/>
        <end position="19"/>
    </location>
</feature>
<evidence type="ECO:0000256" key="7">
    <source>
        <dbReference type="ARBA" id="ARBA00023008"/>
    </source>
</evidence>
<dbReference type="SUPFAM" id="SSF57180">
    <property type="entry name" value="Cellulose-binding domain"/>
    <property type="match status" value="1"/>
</dbReference>
<comment type="cofactor">
    <cofactor evidence="1">
        <name>Cu(2+)</name>
        <dbReference type="ChEBI" id="CHEBI:29036"/>
    </cofactor>
</comment>